<sequence>MSDALKHECGIAQLRLLKPLEYYKEKYGTAFYGVNKMYLMMEKQHNRGQDGAGLASIKLNTQPGDRYISRIRSNAAQPIQDIFAQINERINEEIKLHPEYAEDVALQKKHIPYLGELFLGHVRYGTFGKNSVESVHPFLRQNNWMHRNLIVAGNFNMTNVHQLFNNLVELGQHPKEKADTVTVMEKIGHFLDDEVRKLYKKLKNEGYTKVEASPLIAEQLKIAKILRKSAKNWDGGYAMAGLLGHGDSFVLRDPAGIRPAYYYKDDEVVVVASERPVIQTVFNVEFDKVEELPPGHAIITKKNGEVRIKQILEPLERKACSFERIYFSRGSDAEIYRERKMLGKLLMPEVLKAINHDTINTVFSFIPNTAETSFYGMVEAAQDELNKQKNDTILAEKETLTDARLQEILAHRLRTEKIAIKDAKLRTFITEDSSRDDLVAHVYDVTYGVVKPEDNLVIIDDSIVRGTTLKKSILKMMDRTNPKKIIVVSSAPQIRYPDCYGIDMARLENLVAFQATLELLKENDLYHKVEEVYQKCKQQVELEDSEVQNFVKEIYEPFTDEQISDKIAELLSHESIKAEVKIIFQKVENLHKACPKNLGDWYFTGDYPTFGGNRVVNRAFINFYEGSTERAY</sequence>
<keyword evidence="1 4" id="KW-0808">Transferase</keyword>
<dbReference type="RefSeq" id="WP_097054984.1">
    <property type="nucleotide sequence ID" value="NZ_OCMF01000001.1"/>
</dbReference>
<dbReference type="OrthoDB" id="9801213at2"/>
<evidence type="ECO:0000256" key="1">
    <source>
        <dbReference type="ARBA" id="ARBA00022679"/>
    </source>
</evidence>
<dbReference type="InterPro" id="IPR029057">
    <property type="entry name" value="PRTase-like"/>
</dbReference>
<organism evidence="4 5">
    <name type="scientific">Salinimicrobium sediminis</name>
    <dbReference type="NCBI Taxonomy" id="1343891"/>
    <lineage>
        <taxon>Bacteria</taxon>
        <taxon>Pseudomonadati</taxon>
        <taxon>Bacteroidota</taxon>
        <taxon>Flavobacteriia</taxon>
        <taxon>Flavobacteriales</taxon>
        <taxon>Flavobacteriaceae</taxon>
        <taxon>Salinimicrobium</taxon>
    </lineage>
</organism>
<dbReference type="InterPro" id="IPR029055">
    <property type="entry name" value="Ntn_hydrolases_N"/>
</dbReference>
<keyword evidence="2" id="KW-0315">Glutamine amidotransferase</keyword>
<evidence type="ECO:0000313" key="5">
    <source>
        <dbReference type="Proteomes" id="UP000219193"/>
    </source>
</evidence>
<protein>
    <submittedName>
        <fullName evidence="4">Amidophosphoribosyltransferase</fullName>
    </submittedName>
</protein>
<dbReference type="SUPFAM" id="SSF53271">
    <property type="entry name" value="PRTase-like"/>
    <property type="match status" value="1"/>
</dbReference>
<evidence type="ECO:0000256" key="2">
    <source>
        <dbReference type="ARBA" id="ARBA00022962"/>
    </source>
</evidence>
<dbReference type="EMBL" id="OCMF01000001">
    <property type="protein sequence ID" value="SOC79229.1"/>
    <property type="molecule type" value="Genomic_DNA"/>
</dbReference>
<evidence type="ECO:0000313" key="4">
    <source>
        <dbReference type="EMBL" id="SOC79229.1"/>
    </source>
</evidence>
<gene>
    <name evidence="4" type="ORF">SAMN06296241_0749</name>
</gene>
<dbReference type="CDD" id="cd06223">
    <property type="entry name" value="PRTases_typeI"/>
    <property type="match status" value="1"/>
</dbReference>
<dbReference type="CDD" id="cd00352">
    <property type="entry name" value="Gn_AT_II"/>
    <property type="match status" value="1"/>
</dbReference>
<dbReference type="SUPFAM" id="SSF56235">
    <property type="entry name" value="N-terminal nucleophile aminohydrolases (Ntn hydrolases)"/>
    <property type="match status" value="1"/>
</dbReference>
<name>A0A285X4A0_9FLAO</name>
<dbReference type="Proteomes" id="UP000219193">
    <property type="component" value="Unassembled WGS sequence"/>
</dbReference>
<feature type="domain" description="Glutamine amidotransferase type-2" evidence="3">
    <location>
        <begin position="9"/>
        <end position="303"/>
    </location>
</feature>
<dbReference type="GO" id="GO:0016757">
    <property type="term" value="F:glycosyltransferase activity"/>
    <property type="evidence" value="ECO:0007669"/>
    <property type="project" value="UniProtKB-KW"/>
</dbReference>
<keyword evidence="5" id="KW-1185">Reference proteome</keyword>
<accession>A0A285X4A0</accession>
<dbReference type="AlphaFoldDB" id="A0A285X4A0"/>
<dbReference type="InterPro" id="IPR000836">
    <property type="entry name" value="PRTase_dom"/>
</dbReference>
<dbReference type="PANTHER" id="PTHR11907">
    <property type="entry name" value="AMIDOPHOSPHORIBOSYLTRANSFERASE"/>
    <property type="match status" value="1"/>
</dbReference>
<dbReference type="Gene3D" id="3.60.20.10">
    <property type="entry name" value="Glutamine Phosphoribosylpyrophosphate, subunit 1, domain 1"/>
    <property type="match status" value="1"/>
</dbReference>
<dbReference type="PROSITE" id="PS51278">
    <property type="entry name" value="GATASE_TYPE_2"/>
    <property type="match status" value="1"/>
</dbReference>
<keyword evidence="4" id="KW-0328">Glycosyltransferase</keyword>
<proteinExistence type="predicted"/>
<evidence type="ECO:0000259" key="3">
    <source>
        <dbReference type="PROSITE" id="PS51278"/>
    </source>
</evidence>
<reference evidence="5" key="1">
    <citation type="submission" date="2017-09" db="EMBL/GenBank/DDBJ databases">
        <authorList>
            <person name="Varghese N."/>
            <person name="Submissions S."/>
        </authorList>
    </citation>
    <scope>NUCLEOTIDE SEQUENCE [LARGE SCALE GENOMIC DNA]</scope>
    <source>
        <strain evidence="5">CGMCC 1.12641</strain>
    </source>
</reference>
<dbReference type="InterPro" id="IPR017932">
    <property type="entry name" value="GATase_2_dom"/>
</dbReference>